<reference evidence="1" key="1">
    <citation type="journal article" date="2021" name="Proc. Natl. Acad. Sci. U.S.A.">
        <title>A Catalog of Tens of Thousands of Viruses from Human Metagenomes Reveals Hidden Associations with Chronic Diseases.</title>
        <authorList>
            <person name="Tisza M.J."/>
            <person name="Buck C.B."/>
        </authorList>
    </citation>
    <scope>NUCLEOTIDE SEQUENCE</scope>
    <source>
        <strain evidence="1">CtByu2</strain>
    </source>
</reference>
<accession>A0A8S5SA19</accession>
<dbReference type="EMBL" id="BK032557">
    <property type="protein sequence ID" value="DAF47667.1"/>
    <property type="molecule type" value="Genomic_DNA"/>
</dbReference>
<protein>
    <submittedName>
        <fullName evidence="1">Uncharacterized protein</fullName>
    </submittedName>
</protein>
<evidence type="ECO:0000313" key="1">
    <source>
        <dbReference type="EMBL" id="DAF47667.1"/>
    </source>
</evidence>
<sequence length="699" mass="77527">MARSTTGNQSQFTYDFGISIAQSTVNKMIRLTGATVTLASAMYALQNTADKYVKTLRENALRFGGYLSTIRAMEEAQNRLIKGQTSFSVDDQLRGMNRLASVGIKVGKDFDFINKAAHATGKNFAEFSGAIASAIQGNMSSLVDMGLLTQRATRMFDKYQANTIMRQQAILNFVKQHKGLMNLIKNDFMTIQDQTSRLKQTWKGFLTSIIGKPNDPGSLYGSVVKSLKGIADAFSRNFKSIQQYGKGIGTVLSWVVRQIGNTVVWLGRKAKAVTQTLLGSSENFVNRMRSLVVWLEFWKLKILDFFNAYKEEIKFALKLLLAFKALKMVFAIGNFAIGTVTRYGAALSGVLGTARKLKGVISGIFGMLGTKLPWVRRAISWMSGSRGLGLVVSLLNNAKAIFSGIGGYLSGTLIGRVASLAGTFGLVYATLKSVHDALKWIGNYVPGIGDWIKRADNAISDSVQSYKRMYYDVSLAVRTYWSDFKNWYTKNISDPIIAKWKNDGMPQFFERLKNSILDFGRKIQTALLEPFRRTFGPIIDFLKNRYATYKQTKMVSDMREKLHKSQSDYLEVLAINATKQRYKAAGLPVPDLKYPTRVQELLDQRNGTVPIGTEATSAKKGATTGGIGNILKGNPMLLTPKAPEEDITSSYSDGSLTLDTGAVQIIVQKGENIDETKLAREVRRILKDLQRETNVRGGK</sequence>
<organism evidence="1">
    <name type="scientific">Myoviridae sp. ctByu2</name>
    <dbReference type="NCBI Taxonomy" id="2827668"/>
    <lineage>
        <taxon>Viruses</taxon>
        <taxon>Duplodnaviria</taxon>
        <taxon>Heunggongvirae</taxon>
        <taxon>Uroviricota</taxon>
        <taxon>Caudoviricetes</taxon>
    </lineage>
</organism>
<proteinExistence type="predicted"/>
<name>A0A8S5SA19_9CAUD</name>